<dbReference type="GO" id="GO:0043622">
    <property type="term" value="P:cortical microtubule organization"/>
    <property type="evidence" value="ECO:0007669"/>
    <property type="project" value="InterPro"/>
</dbReference>
<keyword evidence="7" id="KW-1185">Reference proteome</keyword>
<dbReference type="Proteomes" id="UP000886520">
    <property type="component" value="Chromosome 18"/>
</dbReference>
<evidence type="ECO:0000256" key="2">
    <source>
        <dbReference type="ARBA" id="ARBA00022912"/>
    </source>
</evidence>
<dbReference type="Pfam" id="PF09192">
    <property type="entry name" value="Act-Frag_cataly"/>
    <property type="match status" value="1"/>
</dbReference>
<dbReference type="PANTHER" id="PTHR47100">
    <property type="entry name" value="DUAL SPECIFICITY PROTEIN PHOSPHATASE PHS1"/>
    <property type="match status" value="1"/>
</dbReference>
<reference evidence="6" key="1">
    <citation type="submission" date="2021-01" db="EMBL/GenBank/DDBJ databases">
        <title>Adiantum capillus-veneris genome.</title>
        <authorList>
            <person name="Fang Y."/>
            <person name="Liao Q."/>
        </authorList>
    </citation>
    <scope>NUCLEOTIDE SEQUENCE</scope>
    <source>
        <strain evidence="6">H3</strain>
        <tissue evidence="6">Leaf</tissue>
    </source>
</reference>
<feature type="domain" description="Tyrosine-protein phosphatase" evidence="4">
    <location>
        <begin position="659"/>
        <end position="804"/>
    </location>
</feature>
<dbReference type="InterPro" id="IPR020422">
    <property type="entry name" value="TYR_PHOSPHATASE_DUAL_dom"/>
</dbReference>
<dbReference type="InterPro" id="IPR011009">
    <property type="entry name" value="Kinase-like_dom_sf"/>
</dbReference>
<evidence type="ECO:0000313" key="6">
    <source>
        <dbReference type="EMBL" id="KAI5065975.1"/>
    </source>
</evidence>
<dbReference type="OrthoDB" id="10252009at2759"/>
<feature type="compositionally biased region" description="Basic and acidic residues" evidence="3">
    <location>
        <begin position="538"/>
        <end position="548"/>
    </location>
</feature>
<comment type="caution">
    <text evidence="6">The sequence shown here is derived from an EMBL/GenBank/DDBJ whole genome shotgun (WGS) entry which is preliminary data.</text>
</comment>
<evidence type="ECO:0000259" key="4">
    <source>
        <dbReference type="PROSITE" id="PS50054"/>
    </source>
</evidence>
<gene>
    <name evidence="6" type="ORF">GOP47_0018599</name>
</gene>
<dbReference type="SUPFAM" id="SSF56112">
    <property type="entry name" value="Protein kinase-like (PK-like)"/>
    <property type="match status" value="1"/>
</dbReference>
<dbReference type="SUPFAM" id="SSF52799">
    <property type="entry name" value="(Phosphotyrosine protein) phosphatases II"/>
    <property type="match status" value="1"/>
</dbReference>
<evidence type="ECO:0000259" key="5">
    <source>
        <dbReference type="PROSITE" id="PS50056"/>
    </source>
</evidence>
<dbReference type="Gene3D" id="3.30.1010.10">
    <property type="entry name" value="Phosphatidylinositol 3-kinase Catalytic Subunit, Chain A, domain 4"/>
    <property type="match status" value="1"/>
</dbReference>
<dbReference type="GO" id="GO:0009737">
    <property type="term" value="P:response to abscisic acid"/>
    <property type="evidence" value="ECO:0007669"/>
    <property type="project" value="InterPro"/>
</dbReference>
<dbReference type="Pfam" id="PF00782">
    <property type="entry name" value="DSPc"/>
    <property type="match status" value="1"/>
</dbReference>
<evidence type="ECO:0000256" key="3">
    <source>
        <dbReference type="SAM" id="MobiDB-lite"/>
    </source>
</evidence>
<dbReference type="PANTHER" id="PTHR47100:SF5">
    <property type="entry name" value="DUAL SPECIFICITY PROTEIN PHOSPHATASE PHS1"/>
    <property type="match status" value="1"/>
</dbReference>
<feature type="domain" description="Tyrosine specific protein phosphatases" evidence="5">
    <location>
        <begin position="725"/>
        <end position="779"/>
    </location>
</feature>
<keyword evidence="2" id="KW-0904">Protein phosphatase</keyword>
<feature type="region of interest" description="Disordered" evidence="3">
    <location>
        <begin position="489"/>
        <end position="584"/>
    </location>
</feature>
<dbReference type="PROSITE" id="PS50054">
    <property type="entry name" value="TYR_PHOSPHATASE_DUAL"/>
    <property type="match status" value="1"/>
</dbReference>
<dbReference type="InterPro" id="IPR015275">
    <property type="entry name" value="Actin-fragmin_kin_cat_dom"/>
</dbReference>
<accession>A0A9D4UDQ8</accession>
<feature type="compositionally biased region" description="Acidic residues" evidence="3">
    <location>
        <begin position="489"/>
        <end position="499"/>
    </location>
</feature>
<name>A0A9D4UDQ8_ADICA</name>
<dbReference type="InterPro" id="IPR035010">
    <property type="entry name" value="PHS1"/>
</dbReference>
<dbReference type="InterPro" id="IPR016130">
    <property type="entry name" value="Tyr_Pase_AS"/>
</dbReference>
<feature type="compositionally biased region" description="Basic and acidic residues" evidence="3">
    <location>
        <begin position="557"/>
        <end position="566"/>
    </location>
</feature>
<dbReference type="CDD" id="cd14498">
    <property type="entry name" value="DSP"/>
    <property type="match status" value="1"/>
</dbReference>
<keyword evidence="1" id="KW-0378">Hydrolase</keyword>
<dbReference type="EMBL" id="JABFUD020000018">
    <property type="protein sequence ID" value="KAI5065975.1"/>
    <property type="molecule type" value="Genomic_DNA"/>
</dbReference>
<organism evidence="6 7">
    <name type="scientific">Adiantum capillus-veneris</name>
    <name type="common">Maidenhair fern</name>
    <dbReference type="NCBI Taxonomy" id="13818"/>
    <lineage>
        <taxon>Eukaryota</taxon>
        <taxon>Viridiplantae</taxon>
        <taxon>Streptophyta</taxon>
        <taxon>Embryophyta</taxon>
        <taxon>Tracheophyta</taxon>
        <taxon>Polypodiopsida</taxon>
        <taxon>Polypodiidae</taxon>
        <taxon>Polypodiales</taxon>
        <taxon>Pteridineae</taxon>
        <taxon>Pteridaceae</taxon>
        <taxon>Vittarioideae</taxon>
        <taxon>Adiantum</taxon>
    </lineage>
</organism>
<dbReference type="GO" id="GO:0004721">
    <property type="term" value="F:phosphoprotein phosphatase activity"/>
    <property type="evidence" value="ECO:0007669"/>
    <property type="project" value="UniProtKB-KW"/>
</dbReference>
<protein>
    <recommendedName>
        <fullName evidence="8">Dual specificity protein phosphatase PHS1</fullName>
    </recommendedName>
</protein>
<dbReference type="InterPro" id="IPR000387">
    <property type="entry name" value="Tyr_Pase_dom"/>
</dbReference>
<proteinExistence type="predicted"/>
<evidence type="ECO:0000256" key="1">
    <source>
        <dbReference type="ARBA" id="ARBA00022801"/>
    </source>
</evidence>
<dbReference type="SMART" id="SM00195">
    <property type="entry name" value="DSPc"/>
    <property type="match status" value="1"/>
</dbReference>
<dbReference type="InterPro" id="IPR000340">
    <property type="entry name" value="Dual-sp_phosphatase_cat-dom"/>
</dbReference>
<dbReference type="AlphaFoldDB" id="A0A9D4UDQ8"/>
<evidence type="ECO:0008006" key="8">
    <source>
        <dbReference type="Google" id="ProtNLM"/>
    </source>
</evidence>
<dbReference type="PROSITE" id="PS00383">
    <property type="entry name" value="TYR_PHOSPHATASE_1"/>
    <property type="match status" value="1"/>
</dbReference>
<dbReference type="Gene3D" id="1.10.1070.11">
    <property type="entry name" value="Phosphatidylinositol 3-/4-kinase, catalytic domain"/>
    <property type="match status" value="1"/>
</dbReference>
<evidence type="ECO:0000313" key="7">
    <source>
        <dbReference type="Proteomes" id="UP000886520"/>
    </source>
</evidence>
<dbReference type="InterPro" id="IPR029021">
    <property type="entry name" value="Prot-tyrosine_phosphatase-like"/>
</dbReference>
<sequence length="848" mass="95202">MWQALFWTGDSDAFIGYRLKNWFTSIRRRLRTASLTLEAHQRPTLSDLSNIRLVAEDHGSIVGNESCISSREAELDTEEMCLKEIFKMSVEMDINSPSFTWENLVSLHHTQHAHSSGSEYDMSKPVEVTVNSGGIVFFATFKESLNSQIAVKEAVAVLKFTSSSLVTQSERLGNELAKHMGVFCPQSRVIYKGSDEWMELQKAVEKCSDAATFVGDEDNKATCAEFLEVLNLSRCVLLMGYIKGCPLLESKNAFHAQAAAQNTAAALARIFLLDLVLRNEDRLCCPELGWRGNPDNLLCAQEIPLGHQFSGRFFSVTSQTRMSPNNQAAVNHSERRFSSADSVLGLQSCDSLLKKTDMFERRAHDATKLGDNPVFLITIDSGVPRRPPTGKRALDKVSYPKLIELILNCPDYASSMLYDISGGKLGFSSVKVIQDDVDQIKVVKAFQTGLKKAIRDMQNLYIFLLKLYRMLQILLLKFFQSINAMFPPEDEPTMDEPESETSISPKSQRPHETVLHSQTSIVQKGNIEAERSNLQIEDSPRRPEERAIEYPCSNDNSLKKTPDKSPSHGSPRLSKQLTGKLKSVNRTAKVDARLNEELKRWNEILDAEGHGFCEDHGFVTGFLEGGSNHSVIRNYELKVRLEHMLERMTLISQGADTERPSQVLENLYIGGAMAAKSLHTLQYMGITHILCLCPSELKSFGEEFNKLACYKEIEVLDQENADISCKFQEACDFIRDCERAAGKCLVHCFEGRSRSATIILAYLMTQKHMSLSQAWKQLKTAHSRSQPNDGFMQALIKLDKELHGSSSMEWQKKRPTLQICYVCGKTTGLSLAALNSHMQRFHPGAHNP</sequence>
<dbReference type="Gene3D" id="3.90.190.10">
    <property type="entry name" value="Protein tyrosine phosphatase superfamily"/>
    <property type="match status" value="1"/>
</dbReference>
<dbReference type="PROSITE" id="PS50056">
    <property type="entry name" value="TYR_PHOSPHATASE_2"/>
    <property type="match status" value="1"/>
</dbReference>
<dbReference type="InterPro" id="IPR036940">
    <property type="entry name" value="PI3/4_kinase_cat_sf"/>
</dbReference>